<accession>A0A183G255</accession>
<feature type="region of interest" description="Disordered" evidence="1">
    <location>
        <begin position="1"/>
        <end position="101"/>
    </location>
</feature>
<protein>
    <submittedName>
        <fullName evidence="4">PEST proteolytic signal-containing nuclear protein</fullName>
    </submittedName>
</protein>
<accession>A0A3P7ZS72</accession>
<feature type="compositionally biased region" description="Pro residues" evidence="1">
    <location>
        <begin position="32"/>
        <end position="41"/>
    </location>
</feature>
<evidence type="ECO:0000313" key="4">
    <source>
        <dbReference type="WBParaSite" id="HPBE_0001534901-mRNA-1"/>
    </source>
</evidence>
<evidence type="ECO:0000313" key="2">
    <source>
        <dbReference type="EMBL" id="VDP02501.1"/>
    </source>
</evidence>
<dbReference type="AlphaFoldDB" id="A0A183G255"/>
<keyword evidence="3" id="KW-1185">Reference proteome</keyword>
<name>A0A183G255_HELPZ</name>
<evidence type="ECO:0000256" key="1">
    <source>
        <dbReference type="SAM" id="MobiDB-lite"/>
    </source>
</evidence>
<reference evidence="4" key="2">
    <citation type="submission" date="2019-09" db="UniProtKB">
        <authorList>
            <consortium name="WormBaseParasite"/>
        </authorList>
    </citation>
    <scope>IDENTIFICATION</scope>
</reference>
<organism evidence="3 4">
    <name type="scientific">Heligmosomoides polygyrus</name>
    <name type="common">Parasitic roundworm</name>
    <dbReference type="NCBI Taxonomy" id="6339"/>
    <lineage>
        <taxon>Eukaryota</taxon>
        <taxon>Metazoa</taxon>
        <taxon>Ecdysozoa</taxon>
        <taxon>Nematoda</taxon>
        <taxon>Chromadorea</taxon>
        <taxon>Rhabditida</taxon>
        <taxon>Rhabditina</taxon>
        <taxon>Rhabditomorpha</taxon>
        <taxon>Strongyloidea</taxon>
        <taxon>Heligmosomidae</taxon>
        <taxon>Heligmosomoides</taxon>
    </lineage>
</organism>
<reference evidence="2 3" key="1">
    <citation type="submission" date="2018-11" db="EMBL/GenBank/DDBJ databases">
        <authorList>
            <consortium name="Pathogen Informatics"/>
        </authorList>
    </citation>
    <scope>NUCLEOTIDE SEQUENCE [LARGE SCALE GENOMIC DNA]</scope>
</reference>
<proteinExistence type="predicted"/>
<evidence type="ECO:0000313" key="3">
    <source>
        <dbReference type="Proteomes" id="UP000050761"/>
    </source>
</evidence>
<sequence length="101" mass="10736">MPRSAGAESGKSAEIKPKSPKSTIVVKEKPAAAPPRPPPVQPRRKKSAQPREATIEADFEPGLNKNELLEAAEEMANDAGGYENMDPNEAATGKVSAKEKN</sequence>
<dbReference type="EMBL" id="UZAH01028809">
    <property type="protein sequence ID" value="VDP02501.1"/>
    <property type="molecule type" value="Genomic_DNA"/>
</dbReference>
<dbReference type="Proteomes" id="UP000050761">
    <property type="component" value="Unassembled WGS sequence"/>
</dbReference>
<dbReference type="WBParaSite" id="HPBE_0001534901-mRNA-1">
    <property type="protein sequence ID" value="HPBE_0001534901-mRNA-1"/>
    <property type="gene ID" value="HPBE_0001534901"/>
</dbReference>
<gene>
    <name evidence="2" type="ORF">HPBE_LOCUS15348</name>
</gene>